<dbReference type="EMBL" id="RBNI01004185">
    <property type="protein sequence ID" value="RUP47720.1"/>
    <property type="molecule type" value="Genomic_DNA"/>
</dbReference>
<organism evidence="1 2">
    <name type="scientific">Jimgerdemannia flammicorona</name>
    <dbReference type="NCBI Taxonomy" id="994334"/>
    <lineage>
        <taxon>Eukaryota</taxon>
        <taxon>Fungi</taxon>
        <taxon>Fungi incertae sedis</taxon>
        <taxon>Mucoromycota</taxon>
        <taxon>Mucoromycotina</taxon>
        <taxon>Endogonomycetes</taxon>
        <taxon>Endogonales</taxon>
        <taxon>Endogonaceae</taxon>
        <taxon>Jimgerdemannia</taxon>
    </lineage>
</organism>
<reference evidence="1 2" key="1">
    <citation type="journal article" date="2018" name="New Phytol.">
        <title>Phylogenomics of Endogonaceae and evolution of mycorrhizas within Mucoromycota.</title>
        <authorList>
            <person name="Chang Y."/>
            <person name="Desiro A."/>
            <person name="Na H."/>
            <person name="Sandor L."/>
            <person name="Lipzen A."/>
            <person name="Clum A."/>
            <person name="Barry K."/>
            <person name="Grigoriev I.V."/>
            <person name="Martin F.M."/>
            <person name="Stajich J.E."/>
            <person name="Smith M.E."/>
            <person name="Bonito G."/>
            <person name="Spatafora J.W."/>
        </authorList>
    </citation>
    <scope>NUCLEOTIDE SEQUENCE [LARGE SCALE GENOMIC DNA]</scope>
    <source>
        <strain evidence="1 2">GMNB39</strain>
    </source>
</reference>
<dbReference type="Proteomes" id="UP000268093">
    <property type="component" value="Unassembled WGS sequence"/>
</dbReference>
<accession>A0A433DA23</accession>
<gene>
    <name evidence="1" type="ORF">BC936DRAFT_145410</name>
</gene>
<protein>
    <submittedName>
        <fullName evidence="1">Uncharacterized protein</fullName>
    </submittedName>
</protein>
<evidence type="ECO:0000313" key="2">
    <source>
        <dbReference type="Proteomes" id="UP000268093"/>
    </source>
</evidence>
<feature type="non-terminal residue" evidence="1">
    <location>
        <position position="1"/>
    </location>
</feature>
<dbReference type="AlphaFoldDB" id="A0A433DA23"/>
<keyword evidence="2" id="KW-1185">Reference proteome</keyword>
<evidence type="ECO:0000313" key="1">
    <source>
        <dbReference type="EMBL" id="RUP47720.1"/>
    </source>
</evidence>
<name>A0A433DA23_9FUNG</name>
<comment type="caution">
    <text evidence="1">The sequence shown here is derived from an EMBL/GenBank/DDBJ whole genome shotgun (WGS) entry which is preliminary data.</text>
</comment>
<sequence length="92" mass="10006">IQTQGSTPSSVPKSHPLSLCGEATSLEPSHDVPHGCAMTTISVSFCCLKWVSSLEAIQKISITDYEIKVLANVLRLRGTELRSTRYQSASRT</sequence>
<proteinExistence type="predicted"/>